<dbReference type="RefSeq" id="WP_036120783.1">
    <property type="nucleotide sequence ID" value="NZ_BMET01000001.1"/>
</dbReference>
<dbReference type="EMBL" id="JPFK01000005">
    <property type="protein sequence ID" value="KFB01489.1"/>
    <property type="molecule type" value="Genomic_DNA"/>
</dbReference>
<dbReference type="OrthoDB" id="1446707at2"/>
<proteinExistence type="predicted"/>
<name>A0A084TLA3_9FLAO</name>
<dbReference type="AlphaFoldDB" id="A0A084TLA3"/>
<evidence type="ECO:0000313" key="1">
    <source>
        <dbReference type="EMBL" id="KFB01489.1"/>
    </source>
</evidence>
<comment type="caution">
    <text evidence="1">The sequence shown here is derived from an EMBL/GenBank/DDBJ whole genome shotgun (WGS) entry which is preliminary data.</text>
</comment>
<sequence length="130" mass="15129">MSKLFSITFSLLILVQSFNISLEDFSKLGNLFEHAQYHKKTYGDSFYQFLQEHYGNTEIAHNHDDTNNHDNLPFGHDSQCCHHFSNPFTIQANHFNISTATFLKIPFNFFYKESSSLFEKPSVFQPPQLA</sequence>
<dbReference type="eggNOG" id="ENOG5032UKA">
    <property type="taxonomic scope" value="Bacteria"/>
</dbReference>
<protein>
    <submittedName>
        <fullName evidence="1">Uncharacterized protein</fullName>
    </submittedName>
</protein>
<dbReference type="STRING" id="1197477.IA57_06570"/>
<organism evidence="1 2">
    <name type="scientific">Mangrovimonas yunxiaonensis</name>
    <dbReference type="NCBI Taxonomy" id="1197477"/>
    <lineage>
        <taxon>Bacteria</taxon>
        <taxon>Pseudomonadati</taxon>
        <taxon>Bacteroidota</taxon>
        <taxon>Flavobacteriia</taxon>
        <taxon>Flavobacteriales</taxon>
        <taxon>Flavobacteriaceae</taxon>
        <taxon>Mangrovimonas</taxon>
    </lineage>
</organism>
<keyword evidence="2" id="KW-1185">Reference proteome</keyword>
<gene>
    <name evidence="1" type="ORF">IA57_06570</name>
</gene>
<reference evidence="2" key="2">
    <citation type="submission" date="2014-07" db="EMBL/GenBank/DDBJ databases">
        <title>Genome sequence of Mangrovimonas yunxiaonensis.</title>
        <authorList>
            <person name="Li Y."/>
            <person name="Zheng T."/>
        </authorList>
    </citation>
    <scope>NUCLEOTIDE SEQUENCE [LARGE SCALE GENOMIC DNA]</scope>
    <source>
        <strain evidence="2">LY01</strain>
    </source>
</reference>
<reference evidence="1 2" key="1">
    <citation type="journal article" date="2014" name="Genome Announc.">
        <title>Draft Genome Sequence of the Algicidal Bacterium Mangrovimonas yunxiaonensis Strain LY01.</title>
        <authorList>
            <person name="Li Y."/>
            <person name="Zhu H."/>
            <person name="Li C."/>
            <person name="Zhang H."/>
            <person name="Chen Z."/>
            <person name="Zheng W."/>
            <person name="Xu H."/>
            <person name="Zheng T."/>
        </authorList>
    </citation>
    <scope>NUCLEOTIDE SEQUENCE [LARGE SCALE GENOMIC DNA]</scope>
    <source>
        <strain evidence="1 2">LY01</strain>
    </source>
</reference>
<accession>A0A084TLA3</accession>
<evidence type="ECO:0000313" key="2">
    <source>
        <dbReference type="Proteomes" id="UP000028521"/>
    </source>
</evidence>
<dbReference type="Proteomes" id="UP000028521">
    <property type="component" value="Unassembled WGS sequence"/>
</dbReference>